<organism evidence="7 8">
    <name type="scientific">Terracoccus luteus</name>
    <dbReference type="NCBI Taxonomy" id="53356"/>
    <lineage>
        <taxon>Bacteria</taxon>
        <taxon>Bacillati</taxon>
        <taxon>Actinomycetota</taxon>
        <taxon>Actinomycetes</taxon>
        <taxon>Micrococcales</taxon>
        <taxon>Intrasporangiaceae</taxon>
        <taxon>Terracoccus</taxon>
    </lineage>
</organism>
<dbReference type="Gene3D" id="1.10.10.10">
    <property type="entry name" value="Winged helix-like DNA-binding domain superfamily/Winged helix DNA-binding domain"/>
    <property type="match status" value="1"/>
</dbReference>
<evidence type="ECO:0000256" key="1">
    <source>
        <dbReference type="ARBA" id="ARBA00022679"/>
    </source>
</evidence>
<accession>A0A495XVY8</accession>
<evidence type="ECO:0000259" key="6">
    <source>
        <dbReference type="PROSITE" id="PS50921"/>
    </source>
</evidence>
<keyword evidence="8" id="KW-1185">Reference proteome</keyword>
<dbReference type="Pfam" id="PF13185">
    <property type="entry name" value="GAF_2"/>
    <property type="match status" value="1"/>
</dbReference>
<dbReference type="GO" id="GO:0016301">
    <property type="term" value="F:kinase activity"/>
    <property type="evidence" value="ECO:0007669"/>
    <property type="project" value="UniProtKB-KW"/>
</dbReference>
<name>A0A495XVY8_9MICO</name>
<dbReference type="Proteomes" id="UP000278440">
    <property type="component" value="Unassembled WGS sequence"/>
</dbReference>
<feature type="domain" description="ANTAR" evidence="6">
    <location>
        <begin position="198"/>
        <end position="259"/>
    </location>
</feature>
<evidence type="ECO:0000256" key="5">
    <source>
        <dbReference type="SAM" id="MobiDB-lite"/>
    </source>
</evidence>
<feature type="compositionally biased region" description="Low complexity" evidence="5">
    <location>
        <begin position="1"/>
        <end position="12"/>
    </location>
</feature>
<dbReference type="InterPro" id="IPR029016">
    <property type="entry name" value="GAF-like_dom_sf"/>
</dbReference>
<keyword evidence="2" id="KW-0418">Kinase</keyword>
<dbReference type="SUPFAM" id="SSF52172">
    <property type="entry name" value="CheY-like"/>
    <property type="match status" value="1"/>
</dbReference>
<proteinExistence type="predicted"/>
<sequence>MDTSASSPPGGRRSPEADTNTPVTSAALGDGPRTGADSARGRDKVVDQLAALARDLEAEDDPALMLEEIVRAAVELIPGVDEASLSIVTGRRRVEARHPSGDLPRRVDAMQNETGQGPCLDAIYSHRVVRVDDMATESRWPEFTPRAVALGAVSMLSFQLFVVADTLGALNLFGREPNAFDEDSEYVGSLFASHAAIAFADAEKVRHLNDGMAARDVIGQAKGILMERFRLTPDQAFTLLIRLSQRSNHKLRDVAHELTVTGTTPGLSEEAPT</sequence>
<keyword evidence="4" id="KW-0804">Transcription</keyword>
<feature type="region of interest" description="Disordered" evidence="5">
    <location>
        <begin position="1"/>
        <end position="42"/>
    </location>
</feature>
<dbReference type="GO" id="GO:0003723">
    <property type="term" value="F:RNA binding"/>
    <property type="evidence" value="ECO:0007669"/>
    <property type="project" value="InterPro"/>
</dbReference>
<evidence type="ECO:0000256" key="3">
    <source>
        <dbReference type="ARBA" id="ARBA00023015"/>
    </source>
</evidence>
<dbReference type="InterPro" id="IPR036388">
    <property type="entry name" value="WH-like_DNA-bd_sf"/>
</dbReference>
<keyword evidence="1" id="KW-0808">Transferase</keyword>
<dbReference type="AlphaFoldDB" id="A0A495XVY8"/>
<dbReference type="InterPro" id="IPR005561">
    <property type="entry name" value="ANTAR"/>
</dbReference>
<reference evidence="7 8" key="1">
    <citation type="submission" date="2018-10" db="EMBL/GenBank/DDBJ databases">
        <title>Sequencing the genomes of 1000 actinobacteria strains.</title>
        <authorList>
            <person name="Klenk H.-P."/>
        </authorList>
    </citation>
    <scope>NUCLEOTIDE SEQUENCE [LARGE SCALE GENOMIC DNA]</scope>
    <source>
        <strain evidence="7 8">DSM 44267</strain>
    </source>
</reference>
<dbReference type="EMBL" id="RBXT01000001">
    <property type="protein sequence ID" value="RKT76633.1"/>
    <property type="molecule type" value="Genomic_DNA"/>
</dbReference>
<evidence type="ECO:0000313" key="7">
    <source>
        <dbReference type="EMBL" id="RKT76633.1"/>
    </source>
</evidence>
<dbReference type="PROSITE" id="PS50921">
    <property type="entry name" value="ANTAR"/>
    <property type="match status" value="1"/>
</dbReference>
<dbReference type="InterPro" id="IPR012074">
    <property type="entry name" value="GAF_ANTAR"/>
</dbReference>
<keyword evidence="3" id="KW-0805">Transcription regulation</keyword>
<evidence type="ECO:0000256" key="2">
    <source>
        <dbReference type="ARBA" id="ARBA00022777"/>
    </source>
</evidence>
<dbReference type="Pfam" id="PF03861">
    <property type="entry name" value="ANTAR"/>
    <property type="match status" value="1"/>
</dbReference>
<dbReference type="SUPFAM" id="SSF55781">
    <property type="entry name" value="GAF domain-like"/>
    <property type="match status" value="1"/>
</dbReference>
<dbReference type="RefSeq" id="WP_121030009.1">
    <property type="nucleotide sequence ID" value="NZ_RBXT01000001.1"/>
</dbReference>
<dbReference type="InterPro" id="IPR003018">
    <property type="entry name" value="GAF"/>
</dbReference>
<gene>
    <name evidence="7" type="ORF">DFJ68_0028</name>
</gene>
<evidence type="ECO:0000313" key="8">
    <source>
        <dbReference type="Proteomes" id="UP000278440"/>
    </source>
</evidence>
<comment type="caution">
    <text evidence="7">The sequence shown here is derived from an EMBL/GenBank/DDBJ whole genome shotgun (WGS) entry which is preliminary data.</text>
</comment>
<dbReference type="SMART" id="SM00065">
    <property type="entry name" value="GAF"/>
    <property type="match status" value="1"/>
</dbReference>
<dbReference type="PIRSF" id="PIRSF036625">
    <property type="entry name" value="GAF_ANTAR"/>
    <property type="match status" value="1"/>
</dbReference>
<dbReference type="OrthoDB" id="3688893at2"/>
<dbReference type="Gene3D" id="3.30.450.40">
    <property type="match status" value="1"/>
</dbReference>
<evidence type="ECO:0000256" key="4">
    <source>
        <dbReference type="ARBA" id="ARBA00023163"/>
    </source>
</evidence>
<dbReference type="InterPro" id="IPR011006">
    <property type="entry name" value="CheY-like_superfamily"/>
</dbReference>
<protein>
    <submittedName>
        <fullName evidence="7">GAF domain-containing protein</fullName>
    </submittedName>
</protein>
<dbReference type="SMART" id="SM01012">
    <property type="entry name" value="ANTAR"/>
    <property type="match status" value="1"/>
</dbReference>